<dbReference type="PANTHER" id="PTHR47529">
    <property type="entry name" value="PEPTIDYL-PROLYL CIS-TRANS ISOMERASE D"/>
    <property type="match status" value="1"/>
</dbReference>
<evidence type="ECO:0000256" key="5">
    <source>
        <dbReference type="ARBA" id="ARBA00022989"/>
    </source>
</evidence>
<evidence type="ECO:0000256" key="9">
    <source>
        <dbReference type="ARBA" id="ARBA00040743"/>
    </source>
</evidence>
<dbReference type="EMBL" id="JADIMA010000007">
    <property type="protein sequence ID" value="MBO8472085.1"/>
    <property type="molecule type" value="Genomic_DNA"/>
</dbReference>
<dbReference type="Proteomes" id="UP000823604">
    <property type="component" value="Unassembled WGS sequence"/>
</dbReference>
<dbReference type="InterPro" id="IPR027304">
    <property type="entry name" value="Trigger_fact/SurA_dom_sf"/>
</dbReference>
<evidence type="ECO:0000313" key="14">
    <source>
        <dbReference type="EMBL" id="MBO8472085.1"/>
    </source>
</evidence>
<dbReference type="InterPro" id="IPR000297">
    <property type="entry name" value="PPIase_PpiC"/>
</dbReference>
<protein>
    <recommendedName>
        <fullName evidence="9">Periplasmic chaperone PpiD</fullName>
    </recommendedName>
    <alternativeName>
        <fullName evidence="10">Periplasmic folding chaperone</fullName>
    </alternativeName>
</protein>
<evidence type="ECO:0000313" key="15">
    <source>
        <dbReference type="Proteomes" id="UP000823604"/>
    </source>
</evidence>
<dbReference type="Pfam" id="PF13616">
    <property type="entry name" value="Rotamase_3"/>
    <property type="match status" value="1"/>
</dbReference>
<evidence type="ECO:0000256" key="6">
    <source>
        <dbReference type="ARBA" id="ARBA00023136"/>
    </source>
</evidence>
<dbReference type="Gene3D" id="3.10.50.40">
    <property type="match status" value="2"/>
</dbReference>
<keyword evidence="4 12" id="KW-0812">Transmembrane</keyword>
<keyword evidence="11" id="KW-0413">Isomerase</keyword>
<comment type="subcellular location">
    <subcellularLocation>
        <location evidence="1">Cell inner membrane</location>
        <topology evidence="1">Single-pass type II membrane protein</topology>
        <orientation evidence="1">Periplasmic side</orientation>
    </subcellularLocation>
</comment>
<reference evidence="14" key="1">
    <citation type="submission" date="2020-10" db="EMBL/GenBank/DDBJ databases">
        <authorList>
            <person name="Gilroy R."/>
        </authorList>
    </citation>
    <scope>NUCLEOTIDE SEQUENCE</scope>
    <source>
        <strain evidence="14">B1-8020</strain>
    </source>
</reference>
<reference evidence="14" key="2">
    <citation type="journal article" date="2021" name="PeerJ">
        <title>Extensive microbial diversity within the chicken gut microbiome revealed by metagenomics and culture.</title>
        <authorList>
            <person name="Gilroy R."/>
            <person name="Ravi A."/>
            <person name="Getino M."/>
            <person name="Pursley I."/>
            <person name="Horton D.L."/>
            <person name="Alikhan N.F."/>
            <person name="Baker D."/>
            <person name="Gharbi K."/>
            <person name="Hall N."/>
            <person name="Watson M."/>
            <person name="Adriaenssens E.M."/>
            <person name="Foster-Nyarko E."/>
            <person name="Jarju S."/>
            <person name="Secka A."/>
            <person name="Antonio M."/>
            <person name="Oren A."/>
            <person name="Chaudhuri R.R."/>
            <person name="La Ragione R."/>
            <person name="Hildebrand F."/>
            <person name="Pallen M.J."/>
        </authorList>
    </citation>
    <scope>NUCLEOTIDE SEQUENCE</scope>
    <source>
        <strain evidence="14">B1-8020</strain>
    </source>
</reference>
<evidence type="ECO:0000256" key="11">
    <source>
        <dbReference type="PROSITE-ProRule" id="PRU00278"/>
    </source>
</evidence>
<feature type="domain" description="PpiC" evidence="13">
    <location>
        <begin position="348"/>
        <end position="440"/>
    </location>
</feature>
<organism evidence="14 15">
    <name type="scientific">Candidatus Merdivivens pullicola</name>
    <dbReference type="NCBI Taxonomy" id="2840872"/>
    <lineage>
        <taxon>Bacteria</taxon>
        <taxon>Pseudomonadati</taxon>
        <taxon>Bacteroidota</taxon>
        <taxon>Bacteroidia</taxon>
        <taxon>Bacteroidales</taxon>
        <taxon>Muribaculaceae</taxon>
        <taxon>Muribaculaceae incertae sedis</taxon>
        <taxon>Candidatus Merdivivens</taxon>
    </lineage>
</organism>
<dbReference type="Pfam" id="PF13623">
    <property type="entry name" value="SurA_N_2"/>
    <property type="match status" value="1"/>
</dbReference>
<feature type="transmembrane region" description="Helical" evidence="12">
    <location>
        <begin position="7"/>
        <end position="28"/>
    </location>
</feature>
<dbReference type="PROSITE" id="PS50198">
    <property type="entry name" value="PPIC_PPIASE_2"/>
    <property type="match status" value="2"/>
</dbReference>
<comment type="caution">
    <text evidence="14">The sequence shown here is derived from an EMBL/GenBank/DDBJ whole genome shotgun (WGS) entry which is preliminary data.</text>
</comment>
<evidence type="ECO:0000256" key="1">
    <source>
        <dbReference type="ARBA" id="ARBA00004382"/>
    </source>
</evidence>
<dbReference type="PANTHER" id="PTHR47529:SF1">
    <property type="entry name" value="PERIPLASMIC CHAPERONE PPID"/>
    <property type="match status" value="1"/>
</dbReference>
<sequence>MAVIEKIRVKLGVLITVLIAIALLSFILDPTTLQTAFSFMSSKNKVGEIGGKGIDYTEFQKRVDYYTAITQMANGSSATTEEQNIAIQNMAWQSYLDQMLFIKNARNAGVNVGEDEILDLVIGDMVSPLISGNPIFMDENGVFSPERVRDFISQMNQDPSGNLRIYWDFLQDRIQDQQYYTKYYSLFTASDFMNPLMLAEAIEENNVTSNVDFVMVPFGIADSSITVSESEISNYYSSHKKNYRQNASRDIQYVVFEVVPSESDINYASDAIEAVYPEFGTTENMKNFLMRNSDEPFNPYYFEEGELASVSPVFDEYAFGEGNAEVSEIIDVNNRFMAARVVDVRNMSDSAYVQHVLLQGADEALADSLLSVISSGKNTLANVAMAYSADQSMGEVEKGDIGWMTQYRMIPGMESVLYAQINKPFILKTDYGTHIVNVKERTKSKLKKQVAILVKEAVASKETFNDFYAKANAIAAKSEGKYELYTQACQEAGLFPLTANRVEESSRQLGTYNNTKEVTRWAFDAKVGEVSPIITVDNEYFFVAALTGIHKEGYAPLDDVRSSIEMILKNQKLADKKVAEVAEKISGATSMDQIARILETSVSSRDGIAFSSVTRQQGFDPAFIGAVSGAPEGQITGPVKGNLGVYVFVVKSRDTGAFYTEDDARSREEMMTQYTLNTVLPVMMEEADVKDNRARFY</sequence>
<dbReference type="InterPro" id="IPR046357">
    <property type="entry name" value="PPIase_dom_sf"/>
</dbReference>
<keyword evidence="6 12" id="KW-0472">Membrane</keyword>
<dbReference type="GO" id="GO:0003755">
    <property type="term" value="F:peptidyl-prolyl cis-trans isomerase activity"/>
    <property type="evidence" value="ECO:0007669"/>
    <property type="project" value="UniProtKB-KW"/>
</dbReference>
<evidence type="ECO:0000256" key="10">
    <source>
        <dbReference type="ARBA" id="ARBA00042775"/>
    </source>
</evidence>
<evidence type="ECO:0000256" key="2">
    <source>
        <dbReference type="ARBA" id="ARBA00022475"/>
    </source>
</evidence>
<feature type="domain" description="PpiC" evidence="13">
    <location>
        <begin position="558"/>
        <end position="652"/>
    </location>
</feature>
<evidence type="ECO:0000256" key="4">
    <source>
        <dbReference type="ARBA" id="ARBA00022692"/>
    </source>
</evidence>
<proteinExistence type="inferred from homology"/>
<keyword evidence="11" id="KW-0697">Rotamase</keyword>
<evidence type="ECO:0000256" key="7">
    <source>
        <dbReference type="ARBA" id="ARBA00023186"/>
    </source>
</evidence>
<dbReference type="InterPro" id="IPR052029">
    <property type="entry name" value="PpiD_chaperone"/>
</dbReference>
<name>A0A9D9NGA2_9BACT</name>
<keyword evidence="7" id="KW-0143">Chaperone</keyword>
<dbReference type="SUPFAM" id="SSF54534">
    <property type="entry name" value="FKBP-like"/>
    <property type="match status" value="2"/>
</dbReference>
<evidence type="ECO:0000256" key="3">
    <source>
        <dbReference type="ARBA" id="ARBA00022519"/>
    </source>
</evidence>
<dbReference type="GO" id="GO:0005886">
    <property type="term" value="C:plasma membrane"/>
    <property type="evidence" value="ECO:0007669"/>
    <property type="project" value="UniProtKB-SubCell"/>
</dbReference>
<evidence type="ECO:0000256" key="8">
    <source>
        <dbReference type="ARBA" id="ARBA00038408"/>
    </source>
</evidence>
<dbReference type="AlphaFoldDB" id="A0A9D9NGA2"/>
<keyword evidence="5 12" id="KW-1133">Transmembrane helix</keyword>
<dbReference type="SUPFAM" id="SSF109998">
    <property type="entry name" value="Triger factor/SurA peptide-binding domain-like"/>
    <property type="match status" value="1"/>
</dbReference>
<evidence type="ECO:0000256" key="12">
    <source>
        <dbReference type="SAM" id="Phobius"/>
    </source>
</evidence>
<gene>
    <name evidence="14" type="ORF">IAB81_00440</name>
</gene>
<evidence type="ECO:0000259" key="13">
    <source>
        <dbReference type="PROSITE" id="PS50198"/>
    </source>
</evidence>
<keyword evidence="3" id="KW-0997">Cell inner membrane</keyword>
<dbReference type="Pfam" id="PF13145">
    <property type="entry name" value="Rotamase_2"/>
    <property type="match status" value="1"/>
</dbReference>
<keyword evidence="2" id="KW-1003">Cell membrane</keyword>
<accession>A0A9D9NGA2</accession>
<comment type="similarity">
    <text evidence="8">Belongs to the PpiD chaperone family.</text>
</comment>